<feature type="transmembrane region" description="Helical" evidence="6">
    <location>
        <begin position="679"/>
        <end position="702"/>
    </location>
</feature>
<organism evidence="8 9">
    <name type="scientific">Actinomadura alba</name>
    <dbReference type="NCBI Taxonomy" id="406431"/>
    <lineage>
        <taxon>Bacteria</taxon>
        <taxon>Bacillati</taxon>
        <taxon>Actinomycetota</taxon>
        <taxon>Actinomycetes</taxon>
        <taxon>Streptosporangiales</taxon>
        <taxon>Thermomonosporaceae</taxon>
        <taxon>Actinomadura</taxon>
    </lineage>
</organism>
<feature type="transmembrane region" description="Helical" evidence="6">
    <location>
        <begin position="291"/>
        <end position="316"/>
    </location>
</feature>
<keyword evidence="3 6" id="KW-0812">Transmembrane</keyword>
<sequence length="756" mass="78359">MIDFGLRLTLRGGREAAVRLVVTAAAVALGVGLLLVTLAGINGVNTQNARYAWLNSGVPEAMAAGAEASPDPLWGTLSADVHDGARITRVDVAATGPRSPVPPGIPRLPGPGQYYASPAFGALLRSAPAAELGDRYPGSQIGTIGAQALPAPDSLIIIVGHSADELSRAPGAARIAGIATKTPGECAQCQVGINANGMTLVLSVTSAALLFPVLIFIGTATRLAAARREQRFAAMRLVGATPRQVSVVSAVESTVAALAGTAVGFGLFFLLRVPLAAVPFTGERFYPSDLSLGPVEVLLVAIGVPLAAAVAARIALRRVRISPLGVSRRVTPRAPRAYRLIPLVAGIGELTYFVGRRPDTTNGQTLAYLTGILLMMAGLIIAGPWLTMVGARAMARRSNRAATLIAARRLSDDPKAGFRAISGLVLALFVTSTAIGVMTTFVAERGVSSDSTVARTTLVADFSQGWADVPGVPKASIASIPDSALVRLRSIEGVRSVTEVHTNPLGTTFSLGGPRPVVAGLVSCRQFAGLSGIGRCADGAEVASIPPSFVSGLRVNPSWSTATWPAAAISAERLQSLPVQEIVVGTDGSKSTIEQVRTALTVAFPGQEPPVTAAEGHASSDTERLFDAYRQLVNVVILVSLFIAGCSLAVSVVASLNDRKRPFSLLRLTGTHLGMMRRIVALESAAPLLVNAVVAMAAGFLAAQLFLESQLDYSLRAPGAEYYITVFAGLAVSLGVIVSTLPLLNRITGPETARNE</sequence>
<dbReference type="InterPro" id="IPR003838">
    <property type="entry name" value="ABC3_permease_C"/>
</dbReference>
<dbReference type="Pfam" id="PF02687">
    <property type="entry name" value="FtsX"/>
    <property type="match status" value="2"/>
</dbReference>
<dbReference type="InterPro" id="IPR038766">
    <property type="entry name" value="Membrane_comp_ABC_pdt"/>
</dbReference>
<feature type="transmembrane region" description="Helical" evidence="6">
    <location>
        <begin position="20"/>
        <end position="41"/>
    </location>
</feature>
<evidence type="ECO:0000256" key="3">
    <source>
        <dbReference type="ARBA" id="ARBA00022692"/>
    </source>
</evidence>
<feature type="domain" description="ABC3 transporter permease C-terminal" evidence="7">
    <location>
        <begin position="635"/>
        <end position="743"/>
    </location>
</feature>
<evidence type="ECO:0000256" key="2">
    <source>
        <dbReference type="ARBA" id="ARBA00022475"/>
    </source>
</evidence>
<feature type="transmembrane region" description="Helical" evidence="6">
    <location>
        <begin position="416"/>
        <end position="443"/>
    </location>
</feature>
<feature type="transmembrane region" description="Helical" evidence="6">
    <location>
        <begin position="366"/>
        <end position="395"/>
    </location>
</feature>
<keyword evidence="5 6" id="KW-0472">Membrane</keyword>
<proteinExistence type="predicted"/>
<accession>A0ABR7LNR4</accession>
<dbReference type="Proteomes" id="UP000805614">
    <property type="component" value="Unassembled WGS sequence"/>
</dbReference>
<name>A0ABR7LNR4_9ACTN</name>
<feature type="domain" description="ABC3 transporter permease C-terminal" evidence="7">
    <location>
        <begin position="206"/>
        <end position="320"/>
    </location>
</feature>
<evidence type="ECO:0000256" key="4">
    <source>
        <dbReference type="ARBA" id="ARBA00022989"/>
    </source>
</evidence>
<evidence type="ECO:0000313" key="8">
    <source>
        <dbReference type="EMBL" id="MBC6466419.1"/>
    </source>
</evidence>
<keyword evidence="4 6" id="KW-1133">Transmembrane helix</keyword>
<evidence type="ECO:0000313" key="9">
    <source>
        <dbReference type="Proteomes" id="UP000805614"/>
    </source>
</evidence>
<feature type="transmembrane region" description="Helical" evidence="6">
    <location>
        <begin position="200"/>
        <end position="224"/>
    </location>
</feature>
<keyword evidence="2" id="KW-1003">Cell membrane</keyword>
<evidence type="ECO:0000256" key="6">
    <source>
        <dbReference type="SAM" id="Phobius"/>
    </source>
</evidence>
<evidence type="ECO:0000256" key="5">
    <source>
        <dbReference type="ARBA" id="ARBA00023136"/>
    </source>
</evidence>
<feature type="transmembrane region" description="Helical" evidence="6">
    <location>
        <begin position="245"/>
        <end position="271"/>
    </location>
</feature>
<feature type="transmembrane region" description="Helical" evidence="6">
    <location>
        <begin position="722"/>
        <end position="744"/>
    </location>
</feature>
<protein>
    <submittedName>
        <fullName evidence="8">ABC transporter permease</fullName>
    </submittedName>
</protein>
<feature type="transmembrane region" description="Helical" evidence="6">
    <location>
        <begin position="632"/>
        <end position="658"/>
    </location>
</feature>
<keyword evidence="9" id="KW-1185">Reference proteome</keyword>
<reference evidence="8 9" key="1">
    <citation type="submission" date="2020-06" db="EMBL/GenBank/DDBJ databases">
        <title>Actinomadura xiongansis sp. nov., isolated from soil of Baiyangdian.</title>
        <authorList>
            <person name="Zhang X."/>
        </authorList>
    </citation>
    <scope>NUCLEOTIDE SEQUENCE [LARGE SCALE GENOMIC DNA]</scope>
    <source>
        <strain evidence="8 9">HBUM206468</strain>
    </source>
</reference>
<dbReference type="PANTHER" id="PTHR30287">
    <property type="entry name" value="MEMBRANE COMPONENT OF PREDICTED ABC SUPERFAMILY METABOLITE UPTAKE TRANSPORTER"/>
    <property type="match status" value="1"/>
</dbReference>
<dbReference type="RefSeq" id="WP_187243433.1">
    <property type="nucleotide sequence ID" value="NZ_BAAAOK010000009.1"/>
</dbReference>
<feature type="transmembrane region" description="Helical" evidence="6">
    <location>
        <begin position="337"/>
        <end position="354"/>
    </location>
</feature>
<evidence type="ECO:0000256" key="1">
    <source>
        <dbReference type="ARBA" id="ARBA00004651"/>
    </source>
</evidence>
<evidence type="ECO:0000259" key="7">
    <source>
        <dbReference type="Pfam" id="PF02687"/>
    </source>
</evidence>
<dbReference type="EMBL" id="JABVEC010000008">
    <property type="protein sequence ID" value="MBC6466419.1"/>
    <property type="molecule type" value="Genomic_DNA"/>
</dbReference>
<comment type="caution">
    <text evidence="8">The sequence shown here is derived from an EMBL/GenBank/DDBJ whole genome shotgun (WGS) entry which is preliminary data.</text>
</comment>
<gene>
    <name evidence="8" type="ORF">HKK74_13020</name>
</gene>
<dbReference type="PANTHER" id="PTHR30287:SF2">
    <property type="entry name" value="BLL1001 PROTEIN"/>
    <property type="match status" value="1"/>
</dbReference>
<comment type="subcellular location">
    <subcellularLocation>
        <location evidence="1">Cell membrane</location>
        <topology evidence="1">Multi-pass membrane protein</topology>
    </subcellularLocation>
</comment>